<evidence type="ECO:0000313" key="4">
    <source>
        <dbReference type="Proteomes" id="UP000327157"/>
    </source>
</evidence>
<reference evidence="3 4" key="3">
    <citation type="submission" date="2019-11" db="EMBL/GenBank/DDBJ databases">
        <title>A de novo genome assembly of a pear dwarfing rootstock.</title>
        <authorList>
            <person name="Wang F."/>
            <person name="Wang J."/>
            <person name="Li S."/>
            <person name="Zhang Y."/>
            <person name="Fang M."/>
            <person name="Ma L."/>
            <person name="Zhao Y."/>
            <person name="Jiang S."/>
        </authorList>
    </citation>
    <scope>NUCLEOTIDE SEQUENCE [LARGE SCALE GENOMIC DNA]</scope>
    <source>
        <strain evidence="3">S2</strain>
        <tissue evidence="3">Leaf</tissue>
    </source>
</reference>
<dbReference type="PANTHER" id="PTHR48049">
    <property type="entry name" value="GLYCOSYLTRANSFERASE"/>
    <property type="match status" value="1"/>
</dbReference>
<reference evidence="3 4" key="1">
    <citation type="submission" date="2019-09" db="EMBL/GenBank/DDBJ databases">
        <authorList>
            <person name="Ou C."/>
        </authorList>
    </citation>
    <scope>NUCLEOTIDE SEQUENCE [LARGE SCALE GENOMIC DNA]</scope>
    <source>
        <strain evidence="3">S2</strain>
        <tissue evidence="3">Leaf</tissue>
    </source>
</reference>
<dbReference type="CDD" id="cd03784">
    <property type="entry name" value="GT1_Gtf-like"/>
    <property type="match status" value="1"/>
</dbReference>
<keyword evidence="4" id="KW-1185">Reference proteome</keyword>
<dbReference type="AlphaFoldDB" id="A0A5N5F394"/>
<comment type="caution">
    <text evidence="3">The sequence shown here is derived from an EMBL/GenBank/DDBJ whole genome shotgun (WGS) entry which is preliminary data.</text>
</comment>
<dbReference type="OrthoDB" id="5835829at2759"/>
<accession>A0A5N5F394</accession>
<dbReference type="Gene3D" id="3.40.50.2000">
    <property type="entry name" value="Glycogen Phosphorylase B"/>
    <property type="match status" value="3"/>
</dbReference>
<dbReference type="Proteomes" id="UP000327157">
    <property type="component" value="Chromosome 1"/>
</dbReference>
<reference evidence="4" key="2">
    <citation type="submission" date="2019-10" db="EMBL/GenBank/DDBJ databases">
        <title>A de novo genome assembly of a pear dwarfing rootstock.</title>
        <authorList>
            <person name="Wang F."/>
            <person name="Wang J."/>
            <person name="Li S."/>
            <person name="Zhang Y."/>
            <person name="Fang M."/>
            <person name="Ma L."/>
            <person name="Zhao Y."/>
            <person name="Jiang S."/>
        </authorList>
    </citation>
    <scope>NUCLEOTIDE SEQUENCE [LARGE SCALE GENOMIC DNA]</scope>
</reference>
<organism evidence="3 4">
    <name type="scientific">Pyrus ussuriensis x Pyrus communis</name>
    <dbReference type="NCBI Taxonomy" id="2448454"/>
    <lineage>
        <taxon>Eukaryota</taxon>
        <taxon>Viridiplantae</taxon>
        <taxon>Streptophyta</taxon>
        <taxon>Embryophyta</taxon>
        <taxon>Tracheophyta</taxon>
        <taxon>Spermatophyta</taxon>
        <taxon>Magnoliopsida</taxon>
        <taxon>eudicotyledons</taxon>
        <taxon>Gunneridae</taxon>
        <taxon>Pentapetalae</taxon>
        <taxon>rosids</taxon>
        <taxon>fabids</taxon>
        <taxon>Rosales</taxon>
        <taxon>Rosaceae</taxon>
        <taxon>Amygdaloideae</taxon>
        <taxon>Maleae</taxon>
        <taxon>Pyrus</taxon>
    </lineage>
</organism>
<evidence type="ECO:0000256" key="2">
    <source>
        <dbReference type="ARBA" id="ARBA00022679"/>
    </source>
</evidence>
<protein>
    <submittedName>
        <fullName evidence="3">UDP-rhamnose:rhamnosyltransferase 1</fullName>
    </submittedName>
</protein>
<dbReference type="GO" id="GO:0035251">
    <property type="term" value="F:UDP-glucosyltransferase activity"/>
    <property type="evidence" value="ECO:0007669"/>
    <property type="project" value="InterPro"/>
</dbReference>
<gene>
    <name evidence="3" type="ORF">D8674_000459</name>
</gene>
<evidence type="ECO:0000313" key="3">
    <source>
        <dbReference type="EMBL" id="KAB2597539.1"/>
    </source>
</evidence>
<sequence>MSSLIEPKKLLHIALFPWLALGHIIPFLKVAKHIARTGHKVSFISTPRNIQRLPKIPPDLIPSITLVQIPLPIFDFLQTHSPDWIIHDYTPHWLHTIASNLGIRRAHLSLFNAFSVCFFGPTVPDHFTVPPEWVPFPSKLYYRPFEAKKMFGRKQENASGITDWDRMASTIQEIEGDWLDLLPELHGRPVIPLGLLPPIDFVQSSEEKEDSNWPLICEWLDNQEKQNVVYIALGSGVNLSQQDFTERPGWSKDADSVKLPERFEDQAKGPGIVWTTWAPQHKILAHKATGGFLTHSALIMLPFLYDQGLNARFGDKKIGIEVPRNEDDGSFIKDWVAESLNLVVVDEEGKRPHCCYQDMNKECSALCVENLEKHLQT</sequence>
<proteinExistence type="predicted"/>
<dbReference type="InterPro" id="IPR050481">
    <property type="entry name" value="UDP-glycosyltransf_plant"/>
</dbReference>
<evidence type="ECO:0000256" key="1">
    <source>
        <dbReference type="ARBA" id="ARBA00022676"/>
    </source>
</evidence>
<keyword evidence="1" id="KW-0328">Glycosyltransferase</keyword>
<dbReference type="InterPro" id="IPR002213">
    <property type="entry name" value="UDP_glucos_trans"/>
</dbReference>
<keyword evidence="2 3" id="KW-0808">Transferase</keyword>
<dbReference type="SUPFAM" id="SSF53756">
    <property type="entry name" value="UDP-Glycosyltransferase/glycogen phosphorylase"/>
    <property type="match status" value="1"/>
</dbReference>
<name>A0A5N5F394_9ROSA</name>
<dbReference type="EMBL" id="SMOL01000768">
    <property type="protein sequence ID" value="KAB2597539.1"/>
    <property type="molecule type" value="Genomic_DNA"/>
</dbReference>
<dbReference type="PANTHER" id="PTHR48049:SF60">
    <property type="entry name" value="UDP-GLYCOSYLTRANSFERASE 91B1"/>
    <property type="match status" value="1"/>
</dbReference>